<reference evidence="1 2" key="1">
    <citation type="journal article" date="2004" name="Science">
        <title>Genome sequence of a polydnavirus: insights into symbiotic virus evolution.</title>
        <authorList>
            <person name="Espagne E."/>
            <person name="Dupuy C."/>
            <person name="Huguet E."/>
            <person name="Cattolico L."/>
            <person name="Provost B."/>
            <person name="Martins N."/>
            <person name="Poirie M."/>
            <person name="Periquet G."/>
            <person name="Drezen J.M."/>
        </authorList>
    </citation>
    <scope>NUCLEOTIDE SEQUENCE [LARGE SCALE GENOMIC DNA]</scope>
</reference>
<organism evidence="1 2">
    <name type="scientific">Bracoviriform congregatae</name>
    <dbReference type="NCBI Taxonomy" id="39640"/>
    <lineage>
        <taxon>Viruses</taxon>
        <taxon>Viruses incertae sedis</taxon>
        <taxon>Polydnaviriformidae</taxon>
        <taxon>Bracoviriform</taxon>
    </lineage>
</organism>
<dbReference type="GeneID" id="3238837"/>
<evidence type="ECO:0000313" key="2">
    <source>
        <dbReference type="Proteomes" id="UP000203537"/>
    </source>
</evidence>
<accession>Q5ZNT4</accession>
<gene>
    <name evidence="1" type="ORF">CcBV_33.3</name>
</gene>
<name>Q5ZNT4_9VIRU</name>
<protein>
    <submittedName>
        <fullName evidence="1">Uncharacterized protein</fullName>
    </submittedName>
</protein>
<sequence length="152" mass="16263">MALGKGSLFLFFIIGTSMLPSGSSSSLPYSQPPPDLLVQGLQELANHLGNQAPLSKSPTSYGSITNQFGNQFDDDHIDGDVSLGSGTVQKNNNFGDAGVQTNRVDTYGSITYQGFNSYNFAHIGARNIDQLHLNPSSIIINIQTVVQLNAML</sequence>
<dbReference type="RefSeq" id="YP_184901.1">
    <property type="nucleotide sequence ID" value="NC_006660.1"/>
</dbReference>
<dbReference type="EMBL" id="AJ632331">
    <property type="protein sequence ID" value="CAG18167.1"/>
    <property type="molecule type" value="Genomic_DNA"/>
</dbReference>
<evidence type="ECO:0000313" key="1">
    <source>
        <dbReference type="EMBL" id="CAG18167.1"/>
    </source>
</evidence>
<proteinExistence type="predicted"/>
<dbReference type="KEGG" id="vg:3238837"/>
<dbReference type="Proteomes" id="UP000203537">
    <property type="component" value="Genome"/>
</dbReference>